<evidence type="ECO:0000313" key="3">
    <source>
        <dbReference type="EMBL" id="RJT41137.1"/>
    </source>
</evidence>
<feature type="domain" description="HTH luxR-type" evidence="2">
    <location>
        <begin position="140"/>
        <end position="205"/>
    </location>
</feature>
<dbReference type="Pfam" id="PF00196">
    <property type="entry name" value="GerE"/>
    <property type="match status" value="1"/>
</dbReference>
<dbReference type="GO" id="GO:0003677">
    <property type="term" value="F:DNA binding"/>
    <property type="evidence" value="ECO:0007669"/>
    <property type="project" value="UniProtKB-KW"/>
</dbReference>
<dbReference type="InterPro" id="IPR016032">
    <property type="entry name" value="Sig_transdc_resp-reg_C-effctor"/>
</dbReference>
<keyword evidence="1" id="KW-0238">DNA-binding</keyword>
<dbReference type="InterPro" id="IPR000792">
    <property type="entry name" value="Tscrpt_reg_LuxR_C"/>
</dbReference>
<accession>A0A419N5K6</accession>
<protein>
    <submittedName>
        <fullName evidence="3">LuxR family transcriptional regulator</fullName>
    </submittedName>
</protein>
<name>A0A419N5K6_9GAMM</name>
<dbReference type="Gene3D" id="1.10.10.10">
    <property type="entry name" value="Winged helix-like DNA-binding domain superfamily/Winged helix DNA-binding domain"/>
    <property type="match status" value="1"/>
</dbReference>
<sequence length="216" mass="24636">MIISSGLIMLKIAIEDSNAFYKHGFELFLEKIFFHAEKYSIEVESLTKQNVLQADVIVKEFNAGAQFLCHPALKFRRRPGLIVGIYDGKKNLHHNGLPLCIKDVVFISRSESLHSISEKIFIAWKDVKANPILSHSGKCLQCKFHNLTPQQILIAKSLLRGNDIFRISQQLGLNIKAVSSHKRMIMRKFGLKSDCELLIFLKIFKKSDHPISLFDS</sequence>
<dbReference type="EMBL" id="RAHH01000023">
    <property type="protein sequence ID" value="RJT41137.1"/>
    <property type="molecule type" value="Genomic_DNA"/>
</dbReference>
<dbReference type="InterPro" id="IPR036388">
    <property type="entry name" value="WH-like_DNA-bd_sf"/>
</dbReference>
<dbReference type="OrthoDB" id="6547505at2"/>
<dbReference type="PROSITE" id="PS50043">
    <property type="entry name" value="HTH_LUXR_2"/>
    <property type="match status" value="1"/>
</dbReference>
<dbReference type="SMART" id="SM00421">
    <property type="entry name" value="HTH_LUXR"/>
    <property type="match status" value="1"/>
</dbReference>
<dbReference type="Proteomes" id="UP000284908">
    <property type="component" value="Unassembled WGS sequence"/>
</dbReference>
<reference evidence="3 4" key="1">
    <citation type="submission" date="2018-09" db="EMBL/GenBank/DDBJ databases">
        <authorList>
            <person name="Le Fleche-Mateos A."/>
        </authorList>
    </citation>
    <scope>NUCLEOTIDE SEQUENCE [LARGE SCALE GENOMIC DNA]</scope>
    <source>
        <strain evidence="3 4">DSM 27399</strain>
    </source>
</reference>
<dbReference type="SUPFAM" id="SSF46894">
    <property type="entry name" value="C-terminal effector domain of the bipartite response regulators"/>
    <property type="match status" value="1"/>
</dbReference>
<gene>
    <name evidence="3" type="ORF">D6C13_18115</name>
</gene>
<comment type="caution">
    <text evidence="3">The sequence shown here is derived from an EMBL/GenBank/DDBJ whole genome shotgun (WGS) entry which is preliminary data.</text>
</comment>
<proteinExistence type="predicted"/>
<dbReference type="GO" id="GO:0006355">
    <property type="term" value="P:regulation of DNA-templated transcription"/>
    <property type="evidence" value="ECO:0007669"/>
    <property type="project" value="InterPro"/>
</dbReference>
<evidence type="ECO:0000313" key="4">
    <source>
        <dbReference type="Proteomes" id="UP000284908"/>
    </source>
</evidence>
<organism evidence="3 4">
    <name type="scientific">Rahnella woolbedingensis</name>
    <dbReference type="NCBI Taxonomy" id="1510574"/>
    <lineage>
        <taxon>Bacteria</taxon>
        <taxon>Pseudomonadati</taxon>
        <taxon>Pseudomonadota</taxon>
        <taxon>Gammaproteobacteria</taxon>
        <taxon>Enterobacterales</taxon>
        <taxon>Yersiniaceae</taxon>
        <taxon>Rahnella</taxon>
    </lineage>
</organism>
<keyword evidence="4" id="KW-1185">Reference proteome</keyword>
<dbReference type="AlphaFoldDB" id="A0A419N5K6"/>
<evidence type="ECO:0000259" key="2">
    <source>
        <dbReference type="PROSITE" id="PS50043"/>
    </source>
</evidence>
<evidence type="ECO:0000256" key="1">
    <source>
        <dbReference type="ARBA" id="ARBA00023125"/>
    </source>
</evidence>